<dbReference type="PANTHER" id="PTHR48125">
    <property type="entry name" value="LP07818P1"/>
    <property type="match status" value="1"/>
</dbReference>
<proteinExistence type="predicted"/>
<feature type="compositionally biased region" description="Basic and acidic residues" evidence="1">
    <location>
        <begin position="551"/>
        <end position="563"/>
    </location>
</feature>
<organism evidence="2 3">
    <name type="scientific">Favolaschia claudopus</name>
    <dbReference type="NCBI Taxonomy" id="2862362"/>
    <lineage>
        <taxon>Eukaryota</taxon>
        <taxon>Fungi</taxon>
        <taxon>Dikarya</taxon>
        <taxon>Basidiomycota</taxon>
        <taxon>Agaricomycotina</taxon>
        <taxon>Agaricomycetes</taxon>
        <taxon>Agaricomycetidae</taxon>
        <taxon>Agaricales</taxon>
        <taxon>Marasmiineae</taxon>
        <taxon>Mycenaceae</taxon>
        <taxon>Favolaschia</taxon>
    </lineage>
</organism>
<feature type="compositionally biased region" description="Acidic residues" evidence="1">
    <location>
        <begin position="489"/>
        <end position="499"/>
    </location>
</feature>
<reference evidence="2 3" key="1">
    <citation type="journal article" date="2024" name="J Genomics">
        <title>Draft genome sequencing and assembly of Favolaschia claudopus CIRM-BRFM 2984 isolated from oak limbs.</title>
        <authorList>
            <person name="Navarro D."/>
            <person name="Drula E."/>
            <person name="Chaduli D."/>
            <person name="Cazenave R."/>
            <person name="Ahrendt S."/>
            <person name="Wang J."/>
            <person name="Lipzen A."/>
            <person name="Daum C."/>
            <person name="Barry K."/>
            <person name="Grigoriev I.V."/>
            <person name="Favel A."/>
            <person name="Rosso M.N."/>
            <person name="Martin F."/>
        </authorList>
    </citation>
    <scope>NUCLEOTIDE SEQUENCE [LARGE SCALE GENOMIC DNA]</scope>
    <source>
        <strain evidence="2 3">CIRM-BRFM 2984</strain>
    </source>
</reference>
<feature type="compositionally biased region" description="Acidic residues" evidence="1">
    <location>
        <begin position="459"/>
        <end position="470"/>
    </location>
</feature>
<protein>
    <submittedName>
        <fullName evidence="2">Uncharacterized protein</fullName>
    </submittedName>
</protein>
<dbReference type="PANTHER" id="PTHR48125:SF12">
    <property type="entry name" value="AT HOOK TRANSCRIPTION FACTOR FAMILY-RELATED"/>
    <property type="match status" value="1"/>
</dbReference>
<evidence type="ECO:0000256" key="1">
    <source>
        <dbReference type="SAM" id="MobiDB-lite"/>
    </source>
</evidence>
<comment type="caution">
    <text evidence="2">The sequence shown here is derived from an EMBL/GenBank/DDBJ whole genome shotgun (WGS) entry which is preliminary data.</text>
</comment>
<feature type="compositionally biased region" description="Basic and acidic residues" evidence="1">
    <location>
        <begin position="1006"/>
        <end position="1031"/>
    </location>
</feature>
<dbReference type="EMBL" id="JAWWNJ010000067">
    <property type="protein sequence ID" value="KAK7008482.1"/>
    <property type="molecule type" value="Genomic_DNA"/>
</dbReference>
<dbReference type="Proteomes" id="UP001362999">
    <property type="component" value="Unassembled WGS sequence"/>
</dbReference>
<keyword evidence="3" id="KW-1185">Reference proteome</keyword>
<name>A0AAW0AHD3_9AGAR</name>
<feature type="compositionally biased region" description="Low complexity" evidence="1">
    <location>
        <begin position="177"/>
        <end position="195"/>
    </location>
</feature>
<feature type="compositionally biased region" description="Acidic residues" evidence="1">
    <location>
        <begin position="570"/>
        <end position="580"/>
    </location>
</feature>
<feature type="region of interest" description="Disordered" evidence="1">
    <location>
        <begin position="169"/>
        <end position="302"/>
    </location>
</feature>
<feature type="compositionally biased region" description="Basic residues" evidence="1">
    <location>
        <begin position="514"/>
        <end position="546"/>
    </location>
</feature>
<feature type="region of interest" description="Disordered" evidence="1">
    <location>
        <begin position="899"/>
        <end position="936"/>
    </location>
</feature>
<feature type="region of interest" description="Disordered" evidence="1">
    <location>
        <begin position="1165"/>
        <end position="1217"/>
    </location>
</feature>
<evidence type="ECO:0000313" key="3">
    <source>
        <dbReference type="Proteomes" id="UP001362999"/>
    </source>
</evidence>
<gene>
    <name evidence="2" type="ORF">R3P38DRAFT_2791392</name>
</gene>
<feature type="compositionally biased region" description="Basic residues" evidence="1">
    <location>
        <begin position="233"/>
        <end position="242"/>
    </location>
</feature>
<feature type="region of interest" description="Disordered" evidence="1">
    <location>
        <begin position="321"/>
        <end position="595"/>
    </location>
</feature>
<accession>A0AAW0AHD3</accession>
<sequence length="1373" mass="150974">MIQPRRTRARETAAGFRALVRRALIIKGRSTIMSAGCHLLLTTMSGVSGDRAGGIMSVLAGERERTMYAERFALVYSATGMISQGGIVENGRSKKPAAKSLLLSIYLTEYLPLKSRISPTNLAVRVSTDAGCMRVGLGSVFSLSMELEVLLLSALSSQRYRLSTFNMTGRATRSRTKAAAAATPAAPVQPTPVAGPRRRHTRRNPIEENAVAPNATTNQTARRRAPAKSGTARGKKSAKKNKNASNESDEDEAPPEPAPAAADDGDLVHERTPPPTQQERPRRRPPLATSPPPQDVNMLVDFGDELQQDAIVLDHDEDVGRLPLDLNDLPTFDDDFDFGGEGQDPPPEVEEPSDNEGPSAFPLHDGGDDADDEDDDIIVRDEASDAENDPHVALGGAGRTGMGLFGVVEETERRRALSPKKRPPGQVFDSQGRFVPSMHSRRPQPVPETSDAAHGQPEESGDDSGDDYFEGEQKKKARAQFYDHKTQSDEDAEEDEEFDAEGRASEEEEAEERKRKRKGQGKGKGKAKAKATKSGKKASKGTRKGAPKQTPSKEAKGKGKAVERLPSASEGEDYSSDDGADGAGGSSGKGPLPTALKDDIHELMNTLYADLAQVAHKHNRSERVVRSFALGKAALPRKKQLWNMFQQWRAQNGEPRGDATTQEWNAQLLEEYRERRNALPEDHDEADVEEAFSDVMSWHKELKERIINELILTKKMEKAIKPYVNSLNVISRNAYDDVDIQICGFIIDIHTGQSSMWGGTPEFAAWRANSQLAIHTQLADLAAIYRTYNMEKRAAASGQLDFVSHALRRRPNESPRDYARRLITECLRRDLVRAVDEPNAKPEWSPADMGFRYKVRIVNWPEELSAVTERPKTGWKPSATALDILLPQAKRKLGLIASPDNAATDDEDGASGGAGSDNDEASDEARTKQGRKKSKRVSDSELFRIESWSEGGFLRSLGNDILLTSDLISDDKELLEEDQGTVGVLVTTTGNVLVYVQDSTKYVKHLEKAQRDDREREKKATEKAEKAEKRNASKAVKKTTTTKVKRSNPAPAHEPRSHALPAAPPAAPVASSSRAPGPPGPAREERRPPATAIVGSSRSASPPLHVTVSPSPPPFAPKRPRSEFEPQQNPRLNTLPPHAPVASSSRLSPTIRPYRVEVEAWAGAPRTAGDGSTTRGPWRTGFIGFGEDAGHLEDEQEPPAKRQKLGRDARSPAPPVALIPAAPRSLRQAPPAREYHPSTNSTEFSMIFDARFYNNDGTLRQSAPAGFPGNIPTLSMSYEQRLADCWWNMPGQRSPGETRCRYQSRMKTSLQFSVVRFEPRAPDDDGEEDLAQYLVKYTPDGWSAVDRRLKAIVVNRHRHYHSDIMDAFREPDD</sequence>
<feature type="region of interest" description="Disordered" evidence="1">
    <location>
        <begin position="1006"/>
        <end position="1148"/>
    </location>
</feature>
<evidence type="ECO:0000313" key="2">
    <source>
        <dbReference type="EMBL" id="KAK7008482.1"/>
    </source>
</evidence>
<feature type="compositionally biased region" description="Gly residues" evidence="1">
    <location>
        <begin position="395"/>
        <end position="404"/>
    </location>
</feature>